<evidence type="ECO:0000313" key="17">
    <source>
        <dbReference type="Proteomes" id="UP000586722"/>
    </source>
</evidence>
<dbReference type="HAMAP" id="MF_00303">
    <property type="entry name" value="Trigger_factor_Tig"/>
    <property type="match status" value="1"/>
</dbReference>
<comment type="function">
    <text evidence="10 12">Involved in protein export. Acts as a chaperone by maintaining the newly synthesized protein in an open conformation. Functions as a peptidyl-prolyl cis-trans isomerase.</text>
</comment>
<dbReference type="InterPro" id="IPR008881">
    <property type="entry name" value="Trigger_fac_ribosome-bd_bac"/>
</dbReference>
<dbReference type="InterPro" id="IPR005215">
    <property type="entry name" value="Trig_fac"/>
</dbReference>
<evidence type="ECO:0000256" key="7">
    <source>
        <dbReference type="ARBA" id="ARBA00023186"/>
    </source>
</evidence>
<comment type="catalytic activity">
    <reaction evidence="1 12 13">
        <text>[protein]-peptidylproline (omega=180) = [protein]-peptidylproline (omega=0)</text>
        <dbReference type="Rhea" id="RHEA:16237"/>
        <dbReference type="Rhea" id="RHEA-COMP:10747"/>
        <dbReference type="Rhea" id="RHEA-COMP:10748"/>
        <dbReference type="ChEBI" id="CHEBI:83833"/>
        <dbReference type="ChEBI" id="CHEBI:83834"/>
        <dbReference type="EC" id="5.2.1.8"/>
    </reaction>
</comment>
<organism evidence="16 17">
    <name type="scientific">Pannonibacter tanglangensis</name>
    <dbReference type="NCBI Taxonomy" id="2750084"/>
    <lineage>
        <taxon>Bacteria</taxon>
        <taxon>Pseudomonadati</taxon>
        <taxon>Pseudomonadota</taxon>
        <taxon>Alphaproteobacteria</taxon>
        <taxon>Hyphomicrobiales</taxon>
        <taxon>Stappiaceae</taxon>
        <taxon>Pannonibacter</taxon>
    </lineage>
</organism>
<keyword evidence="8 12" id="KW-0413">Isomerase</keyword>
<evidence type="ECO:0000256" key="6">
    <source>
        <dbReference type="ARBA" id="ARBA00023110"/>
    </source>
</evidence>
<dbReference type="GO" id="GO:0043335">
    <property type="term" value="P:protein unfolding"/>
    <property type="evidence" value="ECO:0007669"/>
    <property type="project" value="TreeGrafter"/>
</dbReference>
<comment type="similarity">
    <text evidence="2 12 14">Belongs to the FKBP-type PPIase family. Tig subfamily.</text>
</comment>
<dbReference type="Proteomes" id="UP000586722">
    <property type="component" value="Unassembled WGS sequence"/>
</dbReference>
<gene>
    <name evidence="12" type="primary">tig</name>
    <name evidence="16" type="ORF">GWI72_06990</name>
</gene>
<dbReference type="Gene3D" id="3.30.70.1050">
    <property type="entry name" value="Trigger factor ribosome-binding domain"/>
    <property type="match status" value="1"/>
</dbReference>
<evidence type="ECO:0000256" key="2">
    <source>
        <dbReference type="ARBA" id="ARBA00005464"/>
    </source>
</evidence>
<evidence type="ECO:0000256" key="11">
    <source>
        <dbReference type="ARBA" id="ARBA00029986"/>
    </source>
</evidence>
<dbReference type="EC" id="5.2.1.8" evidence="3 12"/>
<evidence type="ECO:0000256" key="10">
    <source>
        <dbReference type="ARBA" id="ARBA00024849"/>
    </source>
</evidence>
<evidence type="ECO:0000256" key="9">
    <source>
        <dbReference type="ARBA" id="ARBA00023306"/>
    </source>
</evidence>
<evidence type="ECO:0000256" key="8">
    <source>
        <dbReference type="ARBA" id="ARBA00023235"/>
    </source>
</evidence>
<comment type="caution">
    <text evidence="16">The sequence shown here is derived from an EMBL/GenBank/DDBJ whole genome shotgun (WGS) entry which is preliminary data.</text>
</comment>
<keyword evidence="6 12" id="KW-0697">Rotamase</keyword>
<keyword evidence="5 12" id="KW-0132">Cell division</keyword>
<dbReference type="SUPFAM" id="SSF54534">
    <property type="entry name" value="FKBP-like"/>
    <property type="match status" value="1"/>
</dbReference>
<dbReference type="InterPro" id="IPR027304">
    <property type="entry name" value="Trigger_fact/SurA_dom_sf"/>
</dbReference>
<dbReference type="PIRSF" id="PIRSF003095">
    <property type="entry name" value="Trigger_factor"/>
    <property type="match status" value="1"/>
</dbReference>
<dbReference type="GO" id="GO:0051301">
    <property type="term" value="P:cell division"/>
    <property type="evidence" value="ECO:0007669"/>
    <property type="project" value="UniProtKB-KW"/>
</dbReference>
<dbReference type="AlphaFoldDB" id="A0A7X5F1F3"/>
<dbReference type="PROSITE" id="PS50059">
    <property type="entry name" value="FKBP_PPIASE"/>
    <property type="match status" value="1"/>
</dbReference>
<dbReference type="SUPFAM" id="SSF102735">
    <property type="entry name" value="Trigger factor ribosome-binding domain"/>
    <property type="match status" value="1"/>
</dbReference>
<accession>A0A7X5F1F3</accession>
<evidence type="ECO:0000256" key="3">
    <source>
        <dbReference type="ARBA" id="ARBA00013194"/>
    </source>
</evidence>
<dbReference type="Pfam" id="PF05697">
    <property type="entry name" value="Trigger_N"/>
    <property type="match status" value="1"/>
</dbReference>
<dbReference type="Pfam" id="PF00254">
    <property type="entry name" value="FKBP_C"/>
    <property type="match status" value="1"/>
</dbReference>
<evidence type="ECO:0000256" key="14">
    <source>
        <dbReference type="RuleBase" id="RU003914"/>
    </source>
</evidence>
<dbReference type="NCBIfam" id="TIGR00115">
    <property type="entry name" value="tig"/>
    <property type="match status" value="1"/>
</dbReference>
<dbReference type="GO" id="GO:0015031">
    <property type="term" value="P:protein transport"/>
    <property type="evidence" value="ECO:0007669"/>
    <property type="project" value="UniProtKB-UniRule"/>
</dbReference>
<proteinExistence type="inferred from homology"/>
<dbReference type="Pfam" id="PF05698">
    <property type="entry name" value="Trigger_C"/>
    <property type="match status" value="1"/>
</dbReference>
<protein>
    <recommendedName>
        <fullName evidence="4 12">Trigger factor</fullName>
        <shortName evidence="12">TF</shortName>
        <ecNumber evidence="3 12">5.2.1.8</ecNumber>
    </recommendedName>
    <alternativeName>
        <fullName evidence="11 12">PPIase</fullName>
    </alternativeName>
</protein>
<dbReference type="GO" id="GO:0043022">
    <property type="term" value="F:ribosome binding"/>
    <property type="evidence" value="ECO:0007669"/>
    <property type="project" value="TreeGrafter"/>
</dbReference>
<dbReference type="PANTHER" id="PTHR30560">
    <property type="entry name" value="TRIGGER FACTOR CHAPERONE AND PEPTIDYL-PROLYL CIS/TRANS ISOMERASE"/>
    <property type="match status" value="1"/>
</dbReference>
<dbReference type="GO" id="GO:0051083">
    <property type="term" value="P:'de novo' cotranslational protein folding"/>
    <property type="evidence" value="ECO:0007669"/>
    <property type="project" value="TreeGrafter"/>
</dbReference>
<dbReference type="InterPro" id="IPR036611">
    <property type="entry name" value="Trigger_fac_ribosome-bd_sf"/>
</dbReference>
<dbReference type="EMBL" id="JAABLQ010000001">
    <property type="protein sequence ID" value="NBN78011.1"/>
    <property type="molecule type" value="Genomic_DNA"/>
</dbReference>
<dbReference type="GO" id="GO:0005737">
    <property type="term" value="C:cytoplasm"/>
    <property type="evidence" value="ECO:0007669"/>
    <property type="project" value="UniProtKB-SubCell"/>
</dbReference>
<evidence type="ECO:0000256" key="13">
    <source>
        <dbReference type="PROSITE-ProRule" id="PRU00277"/>
    </source>
</evidence>
<keyword evidence="7 12" id="KW-0143">Chaperone</keyword>
<feature type="domain" description="PPIase FKBP-type" evidence="15">
    <location>
        <begin position="169"/>
        <end position="229"/>
    </location>
</feature>
<keyword evidence="12" id="KW-0963">Cytoplasm</keyword>
<evidence type="ECO:0000256" key="1">
    <source>
        <dbReference type="ARBA" id="ARBA00000971"/>
    </source>
</evidence>
<evidence type="ECO:0000259" key="15">
    <source>
        <dbReference type="PROSITE" id="PS50059"/>
    </source>
</evidence>
<dbReference type="InterPro" id="IPR008880">
    <property type="entry name" value="Trigger_fac_C"/>
</dbReference>
<dbReference type="FunFam" id="3.10.50.40:FF:000001">
    <property type="entry name" value="Trigger factor"/>
    <property type="match status" value="1"/>
</dbReference>
<dbReference type="GO" id="GO:0044183">
    <property type="term" value="F:protein folding chaperone"/>
    <property type="evidence" value="ECO:0007669"/>
    <property type="project" value="TreeGrafter"/>
</dbReference>
<name>A0A7X5F1F3_9HYPH</name>
<evidence type="ECO:0000313" key="16">
    <source>
        <dbReference type="EMBL" id="NBN78011.1"/>
    </source>
</evidence>
<dbReference type="GO" id="GO:0003755">
    <property type="term" value="F:peptidyl-prolyl cis-trans isomerase activity"/>
    <property type="evidence" value="ECO:0007669"/>
    <property type="project" value="UniProtKB-UniRule"/>
</dbReference>
<dbReference type="RefSeq" id="WP_161708207.1">
    <property type="nucleotide sequence ID" value="NZ_JAABLQ010000001.1"/>
</dbReference>
<dbReference type="InterPro" id="IPR046357">
    <property type="entry name" value="PPIase_dom_sf"/>
</dbReference>
<comment type="domain">
    <text evidence="12">Consists of 3 domains; the N-terminus binds the ribosome, the middle domain has PPIase activity, while the C-terminus has intrinsic chaperone activity on its own.</text>
</comment>
<keyword evidence="9 12" id="KW-0131">Cell cycle</keyword>
<evidence type="ECO:0000256" key="12">
    <source>
        <dbReference type="HAMAP-Rule" id="MF_00303"/>
    </source>
</evidence>
<dbReference type="Gene3D" id="3.10.50.40">
    <property type="match status" value="1"/>
</dbReference>
<keyword evidence="17" id="KW-1185">Reference proteome</keyword>
<reference evidence="17" key="1">
    <citation type="submission" date="2020-01" db="EMBL/GenBank/DDBJ databases">
        <authorList>
            <person name="Fang Y."/>
            <person name="Sun R."/>
            <person name="Nie L."/>
            <person name="He J."/>
            <person name="Hao L."/>
            <person name="Wang L."/>
            <person name="Su S."/>
            <person name="Lv E."/>
            <person name="Zhang Z."/>
            <person name="Xie R."/>
            <person name="Liu H."/>
        </authorList>
    </citation>
    <scope>NUCLEOTIDE SEQUENCE [LARGE SCALE GENOMIC DNA]</scope>
    <source>
        <strain evidence="17">XCT-53</strain>
    </source>
</reference>
<dbReference type="PANTHER" id="PTHR30560:SF3">
    <property type="entry name" value="TRIGGER FACTOR-LIKE PROTEIN TIG, CHLOROPLASTIC"/>
    <property type="match status" value="1"/>
</dbReference>
<comment type="subcellular location">
    <subcellularLocation>
        <location evidence="12">Cytoplasm</location>
    </subcellularLocation>
    <text evidence="12">About half TF is bound to the ribosome near the polypeptide exit tunnel while the other half is free in the cytoplasm.</text>
</comment>
<sequence length="456" mass="50847">MQVTETLSEGLKRELKIVIPATELAAKLDSYLDELKDKVRINGFRPGKVPAGHMKRMYGRQAMAEIVSRTIQESSLKAIEDRSERPALQPDIDLADDEAQAIIEGSADLAFKVIYDLLPQFEVVDFSGIELTREVVEVSDEGVMEQVEAIAANNRAYESKGEGAVAQSGDRVTMSYVGKLDGVPFDGGADENGQLVLGSGQFIPGFEDGVIGMKQGEEKVISVTFPADYPAANLAGKEVTFDIVLKDVAAPGETKIDDDFAKSLGLESLDSLKDIIRGQIENQFGAMTRQRVKRQLLDKLDEVYSFDLPSKLLETEFQNIWNQVENDMKRNGKTFEDEETTEEAAKADYRKIAERRVRLGLVLSEVGEKNKIEVTEEEVQRALFERVRQFPGQERQVFEFYKNNPQALATLRAPIYEEKVVDFILSLAKVTDKTVTKEEMQKLVAEDEDKDESAAG</sequence>
<evidence type="ECO:0000256" key="4">
    <source>
        <dbReference type="ARBA" id="ARBA00016902"/>
    </source>
</evidence>
<dbReference type="InterPro" id="IPR037041">
    <property type="entry name" value="Trigger_fac_C_sf"/>
</dbReference>
<dbReference type="InterPro" id="IPR001179">
    <property type="entry name" value="PPIase_FKBP_dom"/>
</dbReference>
<dbReference type="Gene3D" id="1.10.3120.10">
    <property type="entry name" value="Trigger factor, C-terminal domain"/>
    <property type="match status" value="1"/>
</dbReference>
<evidence type="ECO:0000256" key="5">
    <source>
        <dbReference type="ARBA" id="ARBA00022618"/>
    </source>
</evidence>
<dbReference type="SUPFAM" id="SSF109998">
    <property type="entry name" value="Triger factor/SurA peptide-binding domain-like"/>
    <property type="match status" value="1"/>
</dbReference>